<feature type="region of interest" description="Disordered" evidence="1">
    <location>
        <begin position="1"/>
        <end position="24"/>
    </location>
</feature>
<dbReference type="PANTHER" id="PTHR43194">
    <property type="entry name" value="HYDROLASE ALPHA/BETA FOLD FAMILY"/>
    <property type="match status" value="1"/>
</dbReference>
<dbReference type="RefSeq" id="WP_084479272.1">
    <property type="nucleotide sequence ID" value="NZ_SOAN01000006.1"/>
</dbReference>
<comment type="caution">
    <text evidence="3">The sequence shown here is derived from an EMBL/GenBank/DDBJ whole genome shotgun (WGS) entry which is preliminary data.</text>
</comment>
<gene>
    <name evidence="3" type="ORF">EV640_10634</name>
</gene>
<evidence type="ECO:0000256" key="1">
    <source>
        <dbReference type="SAM" id="MobiDB-lite"/>
    </source>
</evidence>
<dbReference type="AlphaFoldDB" id="A0A4R7G2S4"/>
<evidence type="ECO:0000313" key="3">
    <source>
        <dbReference type="EMBL" id="TDS85388.1"/>
    </source>
</evidence>
<keyword evidence="4" id="KW-1185">Reference proteome</keyword>
<organism evidence="3 4">
    <name type="scientific">Nesterenkonia aurantiaca</name>
    <dbReference type="NCBI Taxonomy" id="1436010"/>
    <lineage>
        <taxon>Bacteria</taxon>
        <taxon>Bacillati</taxon>
        <taxon>Actinomycetota</taxon>
        <taxon>Actinomycetes</taxon>
        <taxon>Micrococcales</taxon>
        <taxon>Micrococcaceae</taxon>
        <taxon>Nesterenkonia</taxon>
    </lineage>
</organism>
<proteinExistence type="predicted"/>
<feature type="compositionally biased region" description="Pro residues" evidence="1">
    <location>
        <begin position="1"/>
        <end position="14"/>
    </location>
</feature>
<dbReference type="Gene3D" id="3.40.50.1820">
    <property type="entry name" value="alpha/beta hydrolase"/>
    <property type="match status" value="1"/>
</dbReference>
<dbReference type="InterPro" id="IPR022742">
    <property type="entry name" value="Hydrolase_4"/>
</dbReference>
<dbReference type="InterPro" id="IPR000073">
    <property type="entry name" value="AB_hydrolase_1"/>
</dbReference>
<dbReference type="PRINTS" id="PR00111">
    <property type="entry name" value="ABHYDROLASE"/>
</dbReference>
<dbReference type="InterPro" id="IPR029058">
    <property type="entry name" value="AB_hydrolase_fold"/>
</dbReference>
<dbReference type="GO" id="GO:0003824">
    <property type="term" value="F:catalytic activity"/>
    <property type="evidence" value="ECO:0007669"/>
    <property type="project" value="UniProtKB-ARBA"/>
</dbReference>
<dbReference type="InterPro" id="IPR050228">
    <property type="entry name" value="Carboxylesterase_BioH"/>
</dbReference>
<dbReference type="PANTHER" id="PTHR43194:SF5">
    <property type="entry name" value="PIMELOYL-[ACYL-CARRIER PROTEIN] METHYL ESTER ESTERASE"/>
    <property type="match status" value="1"/>
</dbReference>
<reference evidence="3 4" key="1">
    <citation type="submission" date="2019-03" db="EMBL/GenBank/DDBJ databases">
        <title>Genomic Encyclopedia of Type Strains, Phase III (KMG-III): the genomes of soil and plant-associated and newly described type strains.</title>
        <authorList>
            <person name="Whitman W."/>
        </authorList>
    </citation>
    <scope>NUCLEOTIDE SEQUENCE [LARGE SCALE GENOMIC DNA]</scope>
    <source>
        <strain evidence="3 4">DSM 27373</strain>
    </source>
</reference>
<dbReference type="EMBL" id="SOAN01000006">
    <property type="protein sequence ID" value="TDS85388.1"/>
    <property type="molecule type" value="Genomic_DNA"/>
</dbReference>
<dbReference type="Pfam" id="PF12146">
    <property type="entry name" value="Hydrolase_4"/>
    <property type="match status" value="1"/>
</dbReference>
<evidence type="ECO:0000313" key="4">
    <source>
        <dbReference type="Proteomes" id="UP000294506"/>
    </source>
</evidence>
<name>A0A4R7G2S4_9MICC</name>
<dbReference type="Proteomes" id="UP000294506">
    <property type="component" value="Unassembled WGS sequence"/>
</dbReference>
<evidence type="ECO:0000259" key="2">
    <source>
        <dbReference type="Pfam" id="PF12146"/>
    </source>
</evidence>
<feature type="domain" description="Serine aminopeptidase S33" evidence="2">
    <location>
        <begin position="70"/>
        <end position="275"/>
    </location>
</feature>
<sequence length="291" mass="30768">MPEPTLPEPTLPEPPEPEPTEPGSALRLVPQLLCGSVEDLRSGTRPVLVLGPSLGTSVAVLWEGALEHLQQSFTVIGWDLPGHGAAAPYTAPFEIADLADAVEELLAQLTKTHGMPEDLPVYAAGVSIAGTVSLTLALRPQTRFTRLVALCTAAKIGDPQMWSERAELVAQAGTPTMVEGSAQRWFAPGFMARQPAVVTGLLRSLQHTDRHSYAQACRALGRYDLTAELAGVVRPLLVISGAQDPVCPPSAVQDLAAAPHTRTAVLDGVAHQAPAEAPEATARLLKEFLND</sequence>
<protein>
    <submittedName>
        <fullName evidence="3">3-oxoadipate enol-lactonase</fullName>
    </submittedName>
</protein>
<accession>A0A4R7G2S4</accession>
<dbReference type="SUPFAM" id="SSF53474">
    <property type="entry name" value="alpha/beta-Hydrolases"/>
    <property type="match status" value="1"/>
</dbReference>